<accession>A0A3P5WI96</accession>
<dbReference type="SUPFAM" id="SSF53474">
    <property type="entry name" value="alpha/beta-Hydrolases"/>
    <property type="match status" value="1"/>
</dbReference>
<dbReference type="RefSeq" id="WP_124090769.1">
    <property type="nucleotide sequence ID" value="NZ_CBCRYA010000008.1"/>
</dbReference>
<dbReference type="Gene3D" id="3.40.50.1820">
    <property type="entry name" value="alpha/beta hydrolase"/>
    <property type="match status" value="1"/>
</dbReference>
<protein>
    <recommendedName>
        <fullName evidence="4">Alpha/beta hydrolase family protein</fullName>
    </recommendedName>
</protein>
<evidence type="ECO:0000313" key="3">
    <source>
        <dbReference type="Proteomes" id="UP000280861"/>
    </source>
</evidence>
<evidence type="ECO:0000256" key="1">
    <source>
        <dbReference type="SAM" id="MobiDB-lite"/>
    </source>
</evidence>
<organism evidence="2 3">
    <name type="scientific">Arthrobacter ulcerisalmonis</name>
    <dbReference type="NCBI Taxonomy" id="2483813"/>
    <lineage>
        <taxon>Bacteria</taxon>
        <taxon>Bacillati</taxon>
        <taxon>Actinomycetota</taxon>
        <taxon>Actinomycetes</taxon>
        <taxon>Micrococcales</taxon>
        <taxon>Micrococcaceae</taxon>
        <taxon>Arthrobacter</taxon>
    </lineage>
</organism>
<dbReference type="InterPro" id="IPR029058">
    <property type="entry name" value="AB_hydrolase_fold"/>
</dbReference>
<name>A0A3P5WI96_9MICC</name>
<dbReference type="OrthoDB" id="5095936at2"/>
<evidence type="ECO:0008006" key="4">
    <source>
        <dbReference type="Google" id="ProtNLM"/>
    </source>
</evidence>
<feature type="region of interest" description="Disordered" evidence="1">
    <location>
        <begin position="432"/>
        <end position="454"/>
    </location>
</feature>
<sequence>MADVDDWTGQGVGLSREPRDGLLGVRGGVGGISVQLEELGAGAEKLDVLAAELMAVDTEVGRLGDALCRATGQVQWTADRRIAAVADGQRHIDAVRRRMQDLSEHIRACQRDYQVAEWEADAARFTGMAGVASIPASLSIMAGTGVPDGATMDNLLSALGVNAAAMRRELTRYPQIRDVLMGGFKPRPLDVRQVETVYVDLDSSPAGLLERIRSIDARGPGMIEVVAVDNGTERAYVVVVPGTQAAGTRAGGNNPFDEAGIAEAMFYDSAEVSRAVAEVLADSGAKDGDKVVLVGYSQGGIHAMNIAANPMIQEKYQVPFVLTAGSPVAGITPPETVESLHLEHRADWVPGADGGLNPDTRGRVTVTLDAPAVVGPGEGGLGAGHSLTGYQEGARLAAASTNPSLVHSTAALAGLVGTAGVATATRYSLTRAKDPARAPIRQDPRGRERGLGAR</sequence>
<reference evidence="2 3" key="1">
    <citation type="submission" date="2018-11" db="EMBL/GenBank/DDBJ databases">
        <authorList>
            <person name="Criscuolo A."/>
        </authorList>
    </citation>
    <scope>NUCLEOTIDE SEQUENCE [LARGE SCALE GENOMIC DNA]</scope>
    <source>
        <strain evidence="2">AT11b</strain>
    </source>
</reference>
<dbReference type="AlphaFoldDB" id="A0A3P5WI96"/>
<keyword evidence="3" id="KW-1185">Reference proteome</keyword>
<dbReference type="Proteomes" id="UP000280861">
    <property type="component" value="Unassembled WGS sequence"/>
</dbReference>
<gene>
    <name evidence="2" type="ORF">PSET11_00760</name>
</gene>
<dbReference type="EMBL" id="UXAU01000013">
    <property type="protein sequence ID" value="VDC21398.1"/>
    <property type="molecule type" value="Genomic_DNA"/>
</dbReference>
<evidence type="ECO:0000313" key="2">
    <source>
        <dbReference type="EMBL" id="VDC21398.1"/>
    </source>
</evidence>
<proteinExistence type="predicted"/>